<feature type="transmembrane region" description="Helical" evidence="1">
    <location>
        <begin position="78"/>
        <end position="95"/>
    </location>
</feature>
<feature type="domain" description="Macro" evidence="2">
    <location>
        <begin position="23"/>
        <end position="64"/>
    </location>
</feature>
<evidence type="ECO:0000313" key="3">
    <source>
        <dbReference type="EMBL" id="KAK1905994.1"/>
    </source>
</evidence>
<dbReference type="SUPFAM" id="SSF52949">
    <property type="entry name" value="Macro domain-like"/>
    <property type="match status" value="1"/>
</dbReference>
<evidence type="ECO:0000313" key="4">
    <source>
        <dbReference type="Proteomes" id="UP001228049"/>
    </source>
</evidence>
<reference evidence="3" key="1">
    <citation type="submission" date="2023-04" db="EMBL/GenBank/DDBJ databases">
        <title>Chromosome-level genome of Chaenocephalus aceratus.</title>
        <authorList>
            <person name="Park H."/>
        </authorList>
    </citation>
    <scope>NUCLEOTIDE SEQUENCE</scope>
    <source>
        <strain evidence="3">DE</strain>
        <tissue evidence="3">Muscle</tissue>
    </source>
</reference>
<dbReference type="InterPro" id="IPR002589">
    <property type="entry name" value="Macro_dom"/>
</dbReference>
<sequence length="98" mass="10760">MARFIIIYKDLILQLSAEKAKGNVIHTVGPVARGHVGPTESNDLTSCYQNSLRLMKENDLSTVLAAANPSHTSPASRLFWTVCFCLVHVIYGFALPTE</sequence>
<proteinExistence type="predicted"/>
<dbReference type="EMBL" id="JASDAP010000003">
    <property type="protein sequence ID" value="KAK1905994.1"/>
    <property type="molecule type" value="Genomic_DNA"/>
</dbReference>
<keyword evidence="4" id="KW-1185">Reference proteome</keyword>
<keyword evidence="1" id="KW-0812">Transmembrane</keyword>
<evidence type="ECO:0000256" key="1">
    <source>
        <dbReference type="SAM" id="Phobius"/>
    </source>
</evidence>
<dbReference type="Gene3D" id="3.40.220.10">
    <property type="entry name" value="Leucine Aminopeptidase, subunit E, domain 1"/>
    <property type="match status" value="1"/>
</dbReference>
<gene>
    <name evidence="3" type="ORF">KUDE01_013166</name>
</gene>
<organism evidence="3 4">
    <name type="scientific">Dissostichus eleginoides</name>
    <name type="common">Patagonian toothfish</name>
    <name type="synonym">Dissostichus amissus</name>
    <dbReference type="NCBI Taxonomy" id="100907"/>
    <lineage>
        <taxon>Eukaryota</taxon>
        <taxon>Metazoa</taxon>
        <taxon>Chordata</taxon>
        <taxon>Craniata</taxon>
        <taxon>Vertebrata</taxon>
        <taxon>Euteleostomi</taxon>
        <taxon>Actinopterygii</taxon>
        <taxon>Neopterygii</taxon>
        <taxon>Teleostei</taxon>
        <taxon>Neoteleostei</taxon>
        <taxon>Acanthomorphata</taxon>
        <taxon>Eupercaria</taxon>
        <taxon>Perciformes</taxon>
        <taxon>Notothenioidei</taxon>
        <taxon>Nototheniidae</taxon>
        <taxon>Dissostichus</taxon>
    </lineage>
</organism>
<keyword evidence="1" id="KW-1133">Transmembrane helix</keyword>
<feature type="non-terminal residue" evidence="3">
    <location>
        <position position="98"/>
    </location>
</feature>
<keyword evidence="1" id="KW-0472">Membrane</keyword>
<dbReference type="AlphaFoldDB" id="A0AAD9CPY5"/>
<protein>
    <submittedName>
        <fullName evidence="3">ADP-ribose glycohydrolase MACROD2</fullName>
    </submittedName>
</protein>
<dbReference type="Pfam" id="PF01661">
    <property type="entry name" value="Macro"/>
    <property type="match status" value="1"/>
</dbReference>
<comment type="caution">
    <text evidence="3">The sequence shown here is derived from an EMBL/GenBank/DDBJ whole genome shotgun (WGS) entry which is preliminary data.</text>
</comment>
<dbReference type="Proteomes" id="UP001228049">
    <property type="component" value="Unassembled WGS sequence"/>
</dbReference>
<evidence type="ECO:0000259" key="2">
    <source>
        <dbReference type="Pfam" id="PF01661"/>
    </source>
</evidence>
<name>A0AAD9CPY5_DISEL</name>
<accession>A0AAD9CPY5</accession>
<dbReference type="InterPro" id="IPR043472">
    <property type="entry name" value="Macro_dom-like"/>
</dbReference>